<protein>
    <submittedName>
        <fullName evidence="4">Uncharacterized protein</fullName>
    </submittedName>
</protein>
<keyword evidence="3" id="KW-0812">Transmembrane</keyword>
<proteinExistence type="predicted"/>
<keyword evidence="1" id="KW-0175">Coiled coil</keyword>
<dbReference type="RefSeq" id="WP_194031857.1">
    <property type="nucleotide sequence ID" value="NZ_JADEWZ010000060.1"/>
</dbReference>
<keyword evidence="3" id="KW-0472">Membrane</keyword>
<feature type="compositionally biased region" description="Basic and acidic residues" evidence="2">
    <location>
        <begin position="130"/>
        <end position="139"/>
    </location>
</feature>
<gene>
    <name evidence="4" type="ORF">IQ249_22995</name>
</gene>
<name>A0A8J7E0G3_9CYAN</name>
<feature type="coiled-coil region" evidence="1">
    <location>
        <begin position="34"/>
        <end position="75"/>
    </location>
</feature>
<evidence type="ECO:0000256" key="3">
    <source>
        <dbReference type="SAM" id="Phobius"/>
    </source>
</evidence>
<sequence length="183" mass="20755">MMSNPRTQTPSPRTATPPSTPANAYRPSVPISIYRQLASELQIAQEQLNTVKTQNQQLLQQNQRLRQETERLYHSAQKLHQIATANDPYGKPLELSPPLDFGKPQPIIERQTEPPLPLPKPESIPPKQKWVAEVEEKASRRPRQTQTNSDVSGWLLLISVVLIILIAFGMGFLVMRPLLNNKR</sequence>
<dbReference type="EMBL" id="JADEWZ010000060">
    <property type="protein sequence ID" value="MBE9118760.1"/>
    <property type="molecule type" value="Genomic_DNA"/>
</dbReference>
<comment type="caution">
    <text evidence="4">The sequence shown here is derived from an EMBL/GenBank/DDBJ whole genome shotgun (WGS) entry which is preliminary data.</text>
</comment>
<dbReference type="AlphaFoldDB" id="A0A8J7E0G3"/>
<organism evidence="4 5">
    <name type="scientific">Lusitaniella coriacea LEGE 07157</name>
    <dbReference type="NCBI Taxonomy" id="945747"/>
    <lineage>
        <taxon>Bacteria</taxon>
        <taxon>Bacillati</taxon>
        <taxon>Cyanobacteriota</taxon>
        <taxon>Cyanophyceae</taxon>
        <taxon>Spirulinales</taxon>
        <taxon>Lusitaniellaceae</taxon>
        <taxon>Lusitaniella</taxon>
    </lineage>
</organism>
<feature type="compositionally biased region" description="Pro residues" evidence="2">
    <location>
        <begin position="114"/>
        <end position="124"/>
    </location>
</feature>
<evidence type="ECO:0000313" key="5">
    <source>
        <dbReference type="Proteomes" id="UP000654482"/>
    </source>
</evidence>
<evidence type="ECO:0000256" key="2">
    <source>
        <dbReference type="SAM" id="MobiDB-lite"/>
    </source>
</evidence>
<dbReference type="Proteomes" id="UP000654482">
    <property type="component" value="Unassembled WGS sequence"/>
</dbReference>
<reference evidence="4" key="1">
    <citation type="submission" date="2020-10" db="EMBL/GenBank/DDBJ databases">
        <authorList>
            <person name="Castelo-Branco R."/>
            <person name="Eusebio N."/>
            <person name="Adriana R."/>
            <person name="Vieira A."/>
            <person name="Brugerolle De Fraissinette N."/>
            <person name="Rezende De Castro R."/>
            <person name="Schneider M.P."/>
            <person name="Vasconcelos V."/>
            <person name="Leao P.N."/>
        </authorList>
    </citation>
    <scope>NUCLEOTIDE SEQUENCE</scope>
    <source>
        <strain evidence="4">LEGE 07157</strain>
    </source>
</reference>
<keyword evidence="3" id="KW-1133">Transmembrane helix</keyword>
<feature type="compositionally biased region" description="Low complexity" evidence="2">
    <location>
        <begin position="1"/>
        <end position="17"/>
    </location>
</feature>
<evidence type="ECO:0000256" key="1">
    <source>
        <dbReference type="SAM" id="Coils"/>
    </source>
</evidence>
<evidence type="ECO:0000313" key="4">
    <source>
        <dbReference type="EMBL" id="MBE9118760.1"/>
    </source>
</evidence>
<keyword evidence="5" id="KW-1185">Reference proteome</keyword>
<accession>A0A8J7E0G3</accession>
<feature type="region of interest" description="Disordered" evidence="2">
    <location>
        <begin position="83"/>
        <end position="146"/>
    </location>
</feature>
<feature type="region of interest" description="Disordered" evidence="2">
    <location>
        <begin position="1"/>
        <end position="27"/>
    </location>
</feature>
<feature type="transmembrane region" description="Helical" evidence="3">
    <location>
        <begin position="151"/>
        <end position="175"/>
    </location>
</feature>